<feature type="chain" id="PRO_5009445068" evidence="3">
    <location>
        <begin position="28"/>
        <end position="388"/>
    </location>
</feature>
<dbReference type="VEuPathDB" id="FungiDB:sscle_09g069450"/>
<evidence type="ECO:0000313" key="4">
    <source>
        <dbReference type="EMBL" id="APA12175.1"/>
    </source>
</evidence>
<accession>A0A1D9QB52</accession>
<proteinExistence type="predicted"/>
<name>A0A1D9QB52_SCLS1</name>
<dbReference type="Proteomes" id="UP000177798">
    <property type="component" value="Chromosome 9"/>
</dbReference>
<keyword evidence="3" id="KW-0732">Signal</keyword>
<organism evidence="4 5">
    <name type="scientific">Sclerotinia sclerotiorum (strain ATCC 18683 / 1980 / Ss-1)</name>
    <name type="common">White mold</name>
    <name type="synonym">Whetzelinia sclerotiorum</name>
    <dbReference type="NCBI Taxonomy" id="665079"/>
    <lineage>
        <taxon>Eukaryota</taxon>
        <taxon>Fungi</taxon>
        <taxon>Dikarya</taxon>
        <taxon>Ascomycota</taxon>
        <taxon>Pezizomycotina</taxon>
        <taxon>Leotiomycetes</taxon>
        <taxon>Helotiales</taxon>
        <taxon>Sclerotiniaceae</taxon>
        <taxon>Sclerotinia</taxon>
    </lineage>
</organism>
<protein>
    <submittedName>
        <fullName evidence="4">Uncharacterized protein</fullName>
    </submittedName>
</protein>
<dbReference type="OrthoDB" id="5589325at2759"/>
<dbReference type="EMBL" id="CP017822">
    <property type="protein sequence ID" value="APA12175.1"/>
    <property type="molecule type" value="Genomic_DNA"/>
</dbReference>
<feature type="transmembrane region" description="Helical" evidence="2">
    <location>
        <begin position="290"/>
        <end position="311"/>
    </location>
</feature>
<reference evidence="5" key="1">
    <citation type="journal article" date="2017" name="Genome Biol. Evol.">
        <title>The complete genome sequence of the phytopathogenic fungus Sclerotinia sclerotiorum reveals insights into the genome architecture of broad host range pathogens.</title>
        <authorList>
            <person name="Derbyshire M."/>
            <person name="Denton-Giles M."/>
            <person name="Hegedus D."/>
            <person name="Seifbarghy S."/>
            <person name="Rollins J."/>
            <person name="van Kan J."/>
            <person name="Seidl M.F."/>
            <person name="Faino L."/>
            <person name="Mbengue M."/>
            <person name="Navaud O."/>
            <person name="Raffaele S."/>
            <person name="Hammond-Kosack K."/>
            <person name="Heard S."/>
            <person name="Oliver R."/>
        </authorList>
    </citation>
    <scope>NUCLEOTIDE SEQUENCE [LARGE SCALE GENOMIC DNA]</scope>
    <source>
        <strain evidence="5">ATCC 18683 / 1980 / Ss-1</strain>
    </source>
</reference>
<keyword evidence="2" id="KW-0812">Transmembrane</keyword>
<evidence type="ECO:0000256" key="3">
    <source>
        <dbReference type="SAM" id="SignalP"/>
    </source>
</evidence>
<dbReference type="AlphaFoldDB" id="A0A1D9QB52"/>
<keyword evidence="2" id="KW-1133">Transmembrane helix</keyword>
<sequence>MKVPLPLLCVCPFSTIHICLLVNLVNADFTTKNWNPIRGKKFTIAWSGTSDAGLKNLTLNDADSSGNEFAFVQNIATRINGGSFMWLPSTSIPDGTYVVNLYESPNKVDKNGLTFIGKPFVFGNSSANQLVVVDSPTTTAGAAQVVQTTTSSTIGRQQETTVLDQPNVIITSSSPTLARTQTDGNPETTSTSSFVIPTSVESSSENLSISIQSNVPSTFTNTPISLPPFTPTSTFTAISPTTLPVAISKSAPITTSTSTTTPSPHPTLTSNPLPQNPSPLSSKSKNTATLLSTTILCICLLLLSLISIYLLHRYQKIKLKELGLVRNSNKFWYRWENGRGGNGRIRNEGIGGEGLGGEGAGGEKMYYDAQKRNWVFRVNSRLVELEGS</sequence>
<feature type="signal peptide" evidence="3">
    <location>
        <begin position="1"/>
        <end position="27"/>
    </location>
</feature>
<evidence type="ECO:0000313" key="5">
    <source>
        <dbReference type="Proteomes" id="UP000177798"/>
    </source>
</evidence>
<evidence type="ECO:0000256" key="2">
    <source>
        <dbReference type="SAM" id="Phobius"/>
    </source>
</evidence>
<keyword evidence="2" id="KW-0472">Membrane</keyword>
<feature type="region of interest" description="Disordered" evidence="1">
    <location>
        <begin position="253"/>
        <end position="284"/>
    </location>
</feature>
<evidence type="ECO:0000256" key="1">
    <source>
        <dbReference type="SAM" id="MobiDB-lite"/>
    </source>
</evidence>
<gene>
    <name evidence="4" type="ORF">sscle_09g069450</name>
</gene>